<evidence type="ECO:0000256" key="1">
    <source>
        <dbReference type="SAM" id="SignalP"/>
    </source>
</evidence>
<dbReference type="PANTHER" id="PTHR43649">
    <property type="entry name" value="ARABINOSE-BINDING PROTEIN-RELATED"/>
    <property type="match status" value="1"/>
</dbReference>
<organism evidence="2 3">
    <name type="scientific">Brachybacterium sacelli</name>
    <dbReference type="NCBI Taxonomy" id="173364"/>
    <lineage>
        <taxon>Bacteria</taxon>
        <taxon>Bacillati</taxon>
        <taxon>Actinomycetota</taxon>
        <taxon>Actinomycetes</taxon>
        <taxon>Micrococcales</taxon>
        <taxon>Dermabacteraceae</taxon>
        <taxon>Brachybacterium</taxon>
    </lineage>
</organism>
<dbReference type="Proteomes" id="UP001519290">
    <property type="component" value="Unassembled WGS sequence"/>
</dbReference>
<sequence length="416" mass="44673">MRRRTVLAAGLLAAPLASCAGAGTEGDRVFRQFDPVDQAAGLADAVEIWNAEHPDYRIAMETLSPNNPQQFAREANAGSGPDIAQLAFTDVSFMAEPRILTPLENLLAASPAEGGDELLATDMTTYDGSMWAVPWTADTMALVYRPDVLEQAGITETPRDWEELAEVAAKITGDSGGEVSGFVFPAGAQFSSAQWFPINYYLWAHGSQLIRADGDRWSVGVDEQQLVDAMEYFDRFFTEGITPVAMQATTDYGDPSIVGALDEGTCAMTFMPPAAFRTAGQSVEAELLTAPMPAGLQDGAAHLGGRALGINANCEEPEAAWEFVKFLLSPETFEHYPQYPASAGTLEQVDVDPAEQGYIDQLPHAESFARYADAPITIASLQELINQQFSAVYSGQSEPPAAARKILSTLATGLED</sequence>
<reference evidence="2 3" key="1">
    <citation type="submission" date="2021-03" db="EMBL/GenBank/DDBJ databases">
        <title>Sequencing the genomes of 1000 actinobacteria strains.</title>
        <authorList>
            <person name="Klenk H.-P."/>
        </authorList>
    </citation>
    <scope>NUCLEOTIDE SEQUENCE [LARGE SCALE GENOMIC DNA]</scope>
    <source>
        <strain evidence="2 3">DSM 14566</strain>
    </source>
</reference>
<comment type="caution">
    <text evidence="2">The sequence shown here is derived from an EMBL/GenBank/DDBJ whole genome shotgun (WGS) entry which is preliminary data.</text>
</comment>
<feature type="signal peptide" evidence="1">
    <location>
        <begin position="1"/>
        <end position="22"/>
    </location>
</feature>
<keyword evidence="2" id="KW-0762">Sugar transport</keyword>
<gene>
    <name evidence="2" type="ORF">JOF43_000147</name>
</gene>
<keyword evidence="2" id="KW-0813">Transport</keyword>
<dbReference type="InterPro" id="IPR006059">
    <property type="entry name" value="SBP"/>
</dbReference>
<evidence type="ECO:0000313" key="2">
    <source>
        <dbReference type="EMBL" id="MBP2380190.1"/>
    </source>
</evidence>
<keyword evidence="3" id="KW-1185">Reference proteome</keyword>
<feature type="chain" id="PRO_5046385933" evidence="1">
    <location>
        <begin position="23"/>
        <end position="416"/>
    </location>
</feature>
<accession>A0ABS4WVG2</accession>
<proteinExistence type="predicted"/>
<keyword evidence="1" id="KW-0732">Signal</keyword>
<dbReference type="Gene3D" id="3.40.190.10">
    <property type="entry name" value="Periplasmic binding protein-like II"/>
    <property type="match status" value="2"/>
</dbReference>
<dbReference type="EMBL" id="JAGIOD010000001">
    <property type="protein sequence ID" value="MBP2380190.1"/>
    <property type="molecule type" value="Genomic_DNA"/>
</dbReference>
<dbReference type="PANTHER" id="PTHR43649:SF12">
    <property type="entry name" value="DIACETYLCHITOBIOSE BINDING PROTEIN DASA"/>
    <property type="match status" value="1"/>
</dbReference>
<evidence type="ECO:0000313" key="3">
    <source>
        <dbReference type="Proteomes" id="UP001519290"/>
    </source>
</evidence>
<protein>
    <submittedName>
        <fullName evidence="2">Multiple sugar transport system substrate-binding protein</fullName>
    </submittedName>
</protein>
<dbReference type="Pfam" id="PF01547">
    <property type="entry name" value="SBP_bac_1"/>
    <property type="match status" value="1"/>
</dbReference>
<name>A0ABS4WVG2_9MICO</name>
<dbReference type="InterPro" id="IPR050490">
    <property type="entry name" value="Bact_solute-bd_prot1"/>
</dbReference>
<dbReference type="SUPFAM" id="SSF53850">
    <property type="entry name" value="Periplasmic binding protein-like II"/>
    <property type="match status" value="1"/>
</dbReference>
<dbReference type="RefSeq" id="WP_209897881.1">
    <property type="nucleotide sequence ID" value="NZ_BAAAJW010000006.1"/>
</dbReference>